<dbReference type="InterPro" id="IPR006058">
    <property type="entry name" value="2Fe2S_fd_BS"/>
</dbReference>
<dbReference type="CDD" id="cd00207">
    <property type="entry name" value="fer2"/>
    <property type="match status" value="1"/>
</dbReference>
<evidence type="ECO:0000256" key="2">
    <source>
        <dbReference type="ARBA" id="ARBA00022630"/>
    </source>
</evidence>
<evidence type="ECO:0000259" key="10">
    <source>
        <dbReference type="PROSITE" id="PS51085"/>
    </source>
</evidence>
<feature type="transmembrane region" description="Helical" evidence="9">
    <location>
        <begin position="38"/>
        <end position="56"/>
    </location>
</feature>
<dbReference type="InterPro" id="IPR001433">
    <property type="entry name" value="OxRdtase_FAD/NAD-bd"/>
</dbReference>
<dbReference type="Pfam" id="PF00487">
    <property type="entry name" value="FA_desaturase"/>
    <property type="match status" value="1"/>
</dbReference>
<evidence type="ECO:0000313" key="13">
    <source>
        <dbReference type="Proteomes" id="UP000582974"/>
    </source>
</evidence>
<feature type="transmembrane region" description="Helical" evidence="9">
    <location>
        <begin position="62"/>
        <end position="80"/>
    </location>
</feature>
<reference evidence="12 13" key="1">
    <citation type="submission" date="2020-07" db="EMBL/GenBank/DDBJ databases">
        <title>Genome of Haloechinothrix sp.</title>
        <authorList>
            <person name="Tang S.-K."/>
            <person name="Yang L."/>
            <person name="Zhu W.-Y."/>
        </authorList>
    </citation>
    <scope>NUCLEOTIDE SEQUENCE [LARGE SCALE GENOMIC DNA]</scope>
    <source>
        <strain evidence="12 13">YIM 98757</strain>
    </source>
</reference>
<dbReference type="GO" id="GO:0046872">
    <property type="term" value="F:metal ion binding"/>
    <property type="evidence" value="ECO:0007669"/>
    <property type="project" value="UniProtKB-KW"/>
</dbReference>
<evidence type="ECO:0000256" key="7">
    <source>
        <dbReference type="ARBA" id="ARBA00023004"/>
    </source>
</evidence>
<dbReference type="InterPro" id="IPR017927">
    <property type="entry name" value="FAD-bd_FR_type"/>
</dbReference>
<dbReference type="GO" id="GO:0016491">
    <property type="term" value="F:oxidoreductase activity"/>
    <property type="evidence" value="ECO:0007669"/>
    <property type="project" value="UniProtKB-KW"/>
</dbReference>
<dbReference type="PROSITE" id="PS51085">
    <property type="entry name" value="2FE2S_FER_2"/>
    <property type="match status" value="1"/>
</dbReference>
<keyword evidence="7" id="KW-0408">Iron</keyword>
<protein>
    <submittedName>
        <fullName evidence="12">Fatty acid desaturase</fullName>
    </submittedName>
</protein>
<keyword evidence="4" id="KW-0479">Metal-binding</keyword>
<dbReference type="SUPFAM" id="SSF54292">
    <property type="entry name" value="2Fe-2S ferredoxin-like"/>
    <property type="match status" value="1"/>
</dbReference>
<organism evidence="12 13">
    <name type="scientific">Haloechinothrix aidingensis</name>
    <dbReference type="NCBI Taxonomy" id="2752311"/>
    <lineage>
        <taxon>Bacteria</taxon>
        <taxon>Bacillati</taxon>
        <taxon>Actinomycetota</taxon>
        <taxon>Actinomycetes</taxon>
        <taxon>Pseudonocardiales</taxon>
        <taxon>Pseudonocardiaceae</taxon>
        <taxon>Haloechinothrix</taxon>
    </lineage>
</organism>
<dbReference type="GO" id="GO:0050660">
    <property type="term" value="F:flavin adenine dinucleotide binding"/>
    <property type="evidence" value="ECO:0007669"/>
    <property type="project" value="TreeGrafter"/>
</dbReference>
<accession>A0A838ABE2</accession>
<dbReference type="RefSeq" id="WP_180893340.1">
    <property type="nucleotide sequence ID" value="NZ_JACCKD010000004.1"/>
</dbReference>
<dbReference type="InterPro" id="IPR005804">
    <property type="entry name" value="FA_desaturase_dom"/>
</dbReference>
<dbReference type="Gene3D" id="3.10.20.30">
    <property type="match status" value="1"/>
</dbReference>
<evidence type="ECO:0000259" key="11">
    <source>
        <dbReference type="PROSITE" id="PS51384"/>
    </source>
</evidence>
<dbReference type="InterPro" id="IPR050415">
    <property type="entry name" value="MRET"/>
</dbReference>
<comment type="cofactor">
    <cofactor evidence="1">
        <name>FAD</name>
        <dbReference type="ChEBI" id="CHEBI:57692"/>
    </cofactor>
</comment>
<keyword evidence="8" id="KW-0411">Iron-sulfur</keyword>
<keyword evidence="6" id="KW-0560">Oxidoreductase</keyword>
<evidence type="ECO:0000256" key="8">
    <source>
        <dbReference type="ARBA" id="ARBA00023014"/>
    </source>
</evidence>
<dbReference type="Pfam" id="PF00970">
    <property type="entry name" value="FAD_binding_6"/>
    <property type="match status" value="1"/>
</dbReference>
<dbReference type="AlphaFoldDB" id="A0A838ABE2"/>
<dbReference type="InterPro" id="IPR001041">
    <property type="entry name" value="2Fe-2S_ferredoxin-type"/>
</dbReference>
<dbReference type="Pfam" id="PF00111">
    <property type="entry name" value="Fer2"/>
    <property type="match status" value="1"/>
</dbReference>
<proteinExistence type="predicted"/>
<evidence type="ECO:0000256" key="6">
    <source>
        <dbReference type="ARBA" id="ARBA00023002"/>
    </source>
</evidence>
<evidence type="ECO:0000256" key="5">
    <source>
        <dbReference type="ARBA" id="ARBA00022827"/>
    </source>
</evidence>
<dbReference type="InterPro" id="IPR012675">
    <property type="entry name" value="Beta-grasp_dom_sf"/>
</dbReference>
<keyword evidence="2" id="KW-0285">Flavoprotein</keyword>
<comment type="caution">
    <text evidence="12">The sequence shown here is derived from an EMBL/GenBank/DDBJ whole genome shotgun (WGS) entry which is preliminary data.</text>
</comment>
<dbReference type="Proteomes" id="UP000582974">
    <property type="component" value="Unassembled WGS sequence"/>
</dbReference>
<keyword evidence="9" id="KW-0472">Membrane</keyword>
<dbReference type="Gene3D" id="3.40.50.80">
    <property type="entry name" value="Nucleotide-binding domain of ferredoxin-NADP reductase (FNR) module"/>
    <property type="match status" value="1"/>
</dbReference>
<dbReference type="InterPro" id="IPR039261">
    <property type="entry name" value="FNR_nucleotide-bd"/>
</dbReference>
<keyword evidence="9" id="KW-1133">Transmembrane helix</keyword>
<dbReference type="GO" id="GO:0051537">
    <property type="term" value="F:2 iron, 2 sulfur cluster binding"/>
    <property type="evidence" value="ECO:0007669"/>
    <property type="project" value="UniProtKB-KW"/>
</dbReference>
<dbReference type="PANTHER" id="PTHR47354">
    <property type="entry name" value="NADH OXIDOREDUCTASE HCR"/>
    <property type="match status" value="1"/>
</dbReference>
<dbReference type="Gene3D" id="2.40.30.10">
    <property type="entry name" value="Translation factors"/>
    <property type="match status" value="1"/>
</dbReference>
<dbReference type="EMBL" id="JACCKD010000004">
    <property type="protein sequence ID" value="MBA0126525.1"/>
    <property type="molecule type" value="Genomic_DNA"/>
</dbReference>
<dbReference type="Pfam" id="PF00175">
    <property type="entry name" value="NAD_binding_1"/>
    <property type="match status" value="1"/>
</dbReference>
<gene>
    <name evidence="12" type="ORF">H0B56_13320</name>
</gene>
<dbReference type="SUPFAM" id="SSF52343">
    <property type="entry name" value="Ferredoxin reductase-like, C-terminal NADP-linked domain"/>
    <property type="match status" value="1"/>
</dbReference>
<dbReference type="InterPro" id="IPR008333">
    <property type="entry name" value="Cbr1-like_FAD-bd_dom"/>
</dbReference>
<dbReference type="PROSITE" id="PS00197">
    <property type="entry name" value="2FE2S_FER_1"/>
    <property type="match status" value="1"/>
</dbReference>
<dbReference type="PROSITE" id="PS51384">
    <property type="entry name" value="FAD_FR"/>
    <property type="match status" value="1"/>
</dbReference>
<sequence>MTTSVEQRPVLSEAESRAVRRGVPDPGIPVPRVSVPTLLLYLASLLLWCVATWSVLGAGVSAWVTVPMHAAVTFLMFTVLHEASHHAAGRYSRVNEALGRMSAPFVAGFASFPAFRFVHIEHHRNTNEHRSIDPDAWTSHGPVWQLPLRWATQDLYYIWFWAPRIRRRPRAEVVETVALAAATIGVITWSVLGGWFWSLAVIYLIPQRFGAMVLAWWFDWLPHHGLTATESQNRFRATRVRVGLEWLLTPLMLYQNYHLVHHLHPAIPFYRYIRAWRCNEDAYVSRDSAIITAWGKELSASEYRAWRKLADSFYTESASDPAEAGRIHRLRVSEVRSLTEDSVAISFELPAELREQFRFVPGQHMTVHVDVDGTTYRRTYSICTSATSDLLRIAVKRVPGGTVSTYLTQRLRAGDRIGVQEPSGRFTLRPDGGARRHYVGVVAGSGITPVISMLSTALLVEEDSRFTLIYGNRDPDNTMFLDELRMLERRFEGRLRVVHHFSGWSSEAAERQRDDGETSVAGRIEPSELTRLTGDPLAVDGWYLCGPQSLVQDVRAALRNDDVDSDRIHIELFHPERATNAAPQAVQTAVDATVAATVRGRRVVFRVEGDRTVLDAALHNNVDAPYACRGGACGTCRARLVQGTVDMEQNLVLGDREVAEGYVLTCQSYPTAAQIVVDYDA</sequence>
<dbReference type="CDD" id="cd06214">
    <property type="entry name" value="PA_degradation_oxidoreductase_like"/>
    <property type="match status" value="1"/>
</dbReference>
<dbReference type="PANTHER" id="PTHR47354:SF8">
    <property type="entry name" value="1,2-PHENYLACETYL-COA EPOXIDASE, SUBUNIT E"/>
    <property type="match status" value="1"/>
</dbReference>
<evidence type="ECO:0000256" key="4">
    <source>
        <dbReference type="ARBA" id="ARBA00022723"/>
    </source>
</evidence>
<feature type="transmembrane region" description="Helical" evidence="9">
    <location>
        <begin position="173"/>
        <end position="191"/>
    </location>
</feature>
<evidence type="ECO:0000256" key="1">
    <source>
        <dbReference type="ARBA" id="ARBA00001974"/>
    </source>
</evidence>
<dbReference type="SUPFAM" id="SSF63380">
    <property type="entry name" value="Riboflavin synthase domain-like"/>
    <property type="match status" value="1"/>
</dbReference>
<keyword evidence="5" id="KW-0274">FAD</keyword>
<keyword evidence="13" id="KW-1185">Reference proteome</keyword>
<dbReference type="InterPro" id="IPR036010">
    <property type="entry name" value="2Fe-2S_ferredoxin-like_sf"/>
</dbReference>
<dbReference type="InterPro" id="IPR017938">
    <property type="entry name" value="Riboflavin_synthase-like_b-brl"/>
</dbReference>
<evidence type="ECO:0000256" key="9">
    <source>
        <dbReference type="SAM" id="Phobius"/>
    </source>
</evidence>
<name>A0A838ABE2_9PSEU</name>
<keyword evidence="9" id="KW-0812">Transmembrane</keyword>
<keyword evidence="3" id="KW-0001">2Fe-2S</keyword>
<evidence type="ECO:0000256" key="3">
    <source>
        <dbReference type="ARBA" id="ARBA00022714"/>
    </source>
</evidence>
<feature type="domain" description="FAD-binding FR-type" evidence="11">
    <location>
        <begin position="325"/>
        <end position="429"/>
    </location>
</feature>
<dbReference type="GO" id="GO:0006629">
    <property type="term" value="P:lipid metabolic process"/>
    <property type="evidence" value="ECO:0007669"/>
    <property type="project" value="InterPro"/>
</dbReference>
<evidence type="ECO:0000313" key="12">
    <source>
        <dbReference type="EMBL" id="MBA0126525.1"/>
    </source>
</evidence>
<feature type="domain" description="2Fe-2S ferredoxin-type" evidence="10">
    <location>
        <begin position="592"/>
        <end position="681"/>
    </location>
</feature>